<dbReference type="OrthoDB" id="57886at2"/>
<evidence type="ECO:0000313" key="13">
    <source>
        <dbReference type="Proteomes" id="UP000275069"/>
    </source>
</evidence>
<organism evidence="12 13">
    <name type="scientific">Gryllotalpicola protaetiae</name>
    <dbReference type="NCBI Taxonomy" id="2419771"/>
    <lineage>
        <taxon>Bacteria</taxon>
        <taxon>Bacillati</taxon>
        <taxon>Actinomycetota</taxon>
        <taxon>Actinomycetes</taxon>
        <taxon>Micrococcales</taxon>
        <taxon>Microbacteriaceae</taxon>
        <taxon>Gryllotalpicola</taxon>
    </lineage>
</organism>
<feature type="transmembrane region" description="Helical" evidence="10">
    <location>
        <begin position="274"/>
        <end position="292"/>
    </location>
</feature>
<dbReference type="GO" id="GO:0015386">
    <property type="term" value="F:potassium:proton antiporter activity"/>
    <property type="evidence" value="ECO:0007669"/>
    <property type="project" value="TreeGrafter"/>
</dbReference>
<feature type="transmembrane region" description="Helical" evidence="10">
    <location>
        <begin position="87"/>
        <end position="110"/>
    </location>
</feature>
<dbReference type="Pfam" id="PF00999">
    <property type="entry name" value="Na_H_Exchanger"/>
    <property type="match status" value="1"/>
</dbReference>
<protein>
    <submittedName>
        <fullName evidence="12">Sodium:proton antiporter</fullName>
    </submittedName>
</protein>
<keyword evidence="6" id="KW-0915">Sodium</keyword>
<dbReference type="GO" id="GO:0098719">
    <property type="term" value="P:sodium ion import across plasma membrane"/>
    <property type="evidence" value="ECO:0007669"/>
    <property type="project" value="TreeGrafter"/>
</dbReference>
<accession>A0A387BND6</accession>
<dbReference type="Gene3D" id="6.10.140.1330">
    <property type="match status" value="1"/>
</dbReference>
<evidence type="ECO:0000256" key="3">
    <source>
        <dbReference type="ARBA" id="ARBA00022475"/>
    </source>
</evidence>
<dbReference type="InterPro" id="IPR006153">
    <property type="entry name" value="Cation/H_exchanger_TM"/>
</dbReference>
<dbReference type="PANTHER" id="PTHR10110">
    <property type="entry name" value="SODIUM/HYDROGEN EXCHANGER"/>
    <property type="match status" value="1"/>
</dbReference>
<dbReference type="Proteomes" id="UP000275069">
    <property type="component" value="Chromosome"/>
</dbReference>
<evidence type="ECO:0000256" key="2">
    <source>
        <dbReference type="ARBA" id="ARBA00022448"/>
    </source>
</evidence>
<feature type="transmembrane region" description="Helical" evidence="10">
    <location>
        <begin position="185"/>
        <end position="206"/>
    </location>
</feature>
<evidence type="ECO:0000256" key="6">
    <source>
        <dbReference type="ARBA" id="ARBA00023053"/>
    </source>
</evidence>
<keyword evidence="2" id="KW-0813">Transport</keyword>
<evidence type="ECO:0000256" key="1">
    <source>
        <dbReference type="ARBA" id="ARBA00004651"/>
    </source>
</evidence>
<evidence type="ECO:0000256" key="8">
    <source>
        <dbReference type="ARBA" id="ARBA00023136"/>
    </source>
</evidence>
<evidence type="ECO:0000256" key="5">
    <source>
        <dbReference type="ARBA" id="ARBA00022989"/>
    </source>
</evidence>
<evidence type="ECO:0000313" key="12">
    <source>
        <dbReference type="EMBL" id="AYG04218.1"/>
    </source>
</evidence>
<feature type="domain" description="Cation/H+ exchanger transmembrane" evidence="11">
    <location>
        <begin position="16"/>
        <end position="447"/>
    </location>
</feature>
<dbReference type="AlphaFoldDB" id="A0A387BND6"/>
<feature type="transmembrane region" description="Helical" evidence="10">
    <location>
        <begin position="58"/>
        <end position="78"/>
    </location>
</feature>
<dbReference type="EMBL" id="CP032624">
    <property type="protein sequence ID" value="AYG04218.1"/>
    <property type="molecule type" value="Genomic_DNA"/>
</dbReference>
<keyword evidence="4 10" id="KW-0812">Transmembrane</keyword>
<gene>
    <name evidence="12" type="ORF">D7I44_12205</name>
</gene>
<dbReference type="KEGG" id="gry:D7I44_12205"/>
<keyword evidence="3" id="KW-1003">Cell membrane</keyword>
<dbReference type="GO" id="GO:0015385">
    <property type="term" value="F:sodium:proton antiporter activity"/>
    <property type="evidence" value="ECO:0007669"/>
    <property type="project" value="InterPro"/>
</dbReference>
<dbReference type="PANTHER" id="PTHR10110:SF86">
    <property type="entry name" value="SODIUM_HYDROGEN EXCHANGER 7"/>
    <property type="match status" value="1"/>
</dbReference>
<reference evidence="12 13" key="1">
    <citation type="submission" date="2018-09" db="EMBL/GenBank/DDBJ databases">
        <title>Genome sequencing of strain 2DFW10M-5.</title>
        <authorList>
            <person name="Heo J."/>
            <person name="Kim S.-J."/>
            <person name="Kwon S.-W."/>
        </authorList>
    </citation>
    <scope>NUCLEOTIDE SEQUENCE [LARGE SCALE GENOMIC DNA]</scope>
    <source>
        <strain evidence="12 13">2DFW10M-5</strain>
    </source>
</reference>
<dbReference type="InterPro" id="IPR018422">
    <property type="entry name" value="Cation/H_exchanger_CPA1"/>
</dbReference>
<proteinExistence type="predicted"/>
<feature type="transmembrane region" description="Helical" evidence="10">
    <location>
        <begin position="304"/>
        <end position="332"/>
    </location>
</feature>
<keyword evidence="7" id="KW-0406">Ion transport</keyword>
<feature type="transmembrane region" description="Helical" evidence="10">
    <location>
        <begin position="236"/>
        <end position="254"/>
    </location>
</feature>
<keyword evidence="13" id="KW-1185">Reference proteome</keyword>
<dbReference type="GO" id="GO:0005886">
    <property type="term" value="C:plasma membrane"/>
    <property type="evidence" value="ECO:0007669"/>
    <property type="project" value="UniProtKB-SubCell"/>
</dbReference>
<keyword evidence="9" id="KW-0739">Sodium transport</keyword>
<keyword evidence="8 10" id="KW-0472">Membrane</keyword>
<evidence type="ECO:0000256" key="10">
    <source>
        <dbReference type="SAM" id="Phobius"/>
    </source>
</evidence>
<feature type="transmembrane region" description="Helical" evidence="10">
    <location>
        <begin position="31"/>
        <end position="52"/>
    </location>
</feature>
<feature type="transmembrane region" description="Helical" evidence="10">
    <location>
        <begin position="420"/>
        <end position="443"/>
    </location>
</feature>
<name>A0A387BND6_9MICO</name>
<sequence>MGMETEVILLAAVGVLVLVAATGLSRRIGVAAPLLLVAIGAGLSYLPGAPAIHLEAEWILLIVLPPLLYGAAVAFPVIDFRRNLPPIAFLGVALVIISAVAVGWVLFIVFPDLDLASAIALGAVLSPTDAVSATSIAKRIGLPSRIVTVLEGESLVNDASALVLLRTATASIAAVFDLPAAVGSFFWATFAAIVVGAAVGALAVFVRSRFKDPVMVTSISFVIPFFAYAPAEAIDASGVIAVVTTGLIVGHYSVRSQTIQLRFAEQTNWRTVQFILENGVFLLMGYQLREYIDDDIHAGFQPGYTIAIGLLAVAVLVVVRLAFTFPLFALLARRSRRIAAGRHSLWGMLSVRVRQRLVALRHRGSDVDWRHQLKRRYESDRAFHAREALGWRSSAIIGWSGMRGVVTVAAVQSLPTDTPYRAALILIAFTAATATLLLGGLTLPSLARALGVREAETAPGSDIRALFTELARTGREVLADPELARPDGTPFSPDAVEQIDGEIARQAHVAERSLPSTPSGKQSAELQELRRQVFAAEREALADARATSTFGSAALDTAEAILNTIEAQTTADG</sequence>
<feature type="transmembrane region" description="Helical" evidence="10">
    <location>
        <begin position="213"/>
        <end position="230"/>
    </location>
</feature>
<comment type="subcellular location">
    <subcellularLocation>
        <location evidence="1">Cell membrane</location>
        <topology evidence="1">Multi-pass membrane protein</topology>
    </subcellularLocation>
</comment>
<dbReference type="GO" id="GO:0051453">
    <property type="term" value="P:regulation of intracellular pH"/>
    <property type="evidence" value="ECO:0007669"/>
    <property type="project" value="TreeGrafter"/>
</dbReference>
<evidence type="ECO:0000259" key="11">
    <source>
        <dbReference type="Pfam" id="PF00999"/>
    </source>
</evidence>
<evidence type="ECO:0000256" key="9">
    <source>
        <dbReference type="ARBA" id="ARBA00023201"/>
    </source>
</evidence>
<evidence type="ECO:0000256" key="4">
    <source>
        <dbReference type="ARBA" id="ARBA00022692"/>
    </source>
</evidence>
<keyword evidence="5 10" id="KW-1133">Transmembrane helix</keyword>
<evidence type="ECO:0000256" key="7">
    <source>
        <dbReference type="ARBA" id="ARBA00023065"/>
    </source>
</evidence>
<feature type="transmembrane region" description="Helical" evidence="10">
    <location>
        <begin position="6"/>
        <end position="24"/>
    </location>
</feature>